<dbReference type="EnsemblPlants" id="Zm00001eb161000_T003">
    <property type="protein sequence ID" value="Zm00001eb161000_P003"/>
    <property type="gene ID" value="Zm00001eb161000"/>
</dbReference>
<evidence type="ECO:0000256" key="3">
    <source>
        <dbReference type="ARBA" id="ARBA00023125"/>
    </source>
</evidence>
<dbReference type="eggNOG" id="KOG1216">
    <property type="taxonomic scope" value="Eukaryota"/>
</dbReference>
<dbReference type="GeneID" id="100273773"/>
<reference evidence="9 11" key="2">
    <citation type="submission" date="2015-12" db="EMBL/GenBank/DDBJ databases">
        <title>Update maize B73 reference genome by single molecule sequencing technologies.</title>
        <authorList>
            <consortium name="Maize Genome Sequencing Project"/>
            <person name="Ware D."/>
        </authorList>
    </citation>
    <scope>NUCLEOTIDE SEQUENCE [LARGE SCALE GENOMIC DNA]</scope>
    <source>
        <strain evidence="11">cv. B73</strain>
        <tissue evidence="9">Seedling</tissue>
    </source>
</reference>
<dbReference type="CDD" id="cd10017">
    <property type="entry name" value="B3_DNA"/>
    <property type="match status" value="1"/>
</dbReference>
<dbReference type="Gramene" id="Zm00001eb161000_T006">
    <property type="protein sequence ID" value="Zm00001eb161000_P006"/>
    <property type="gene ID" value="Zm00001eb161000"/>
</dbReference>
<dbReference type="Gramene" id="Zm00001eb161000_T003">
    <property type="protein sequence ID" value="Zm00001eb161000_P003"/>
    <property type="gene ID" value="Zm00001eb161000"/>
</dbReference>
<dbReference type="KEGG" id="zma:100273773"/>
<dbReference type="InterPro" id="IPR044837">
    <property type="entry name" value="REM16-like"/>
</dbReference>
<dbReference type="ExpressionAtlas" id="B4FXE4">
    <property type="expression patterns" value="baseline and differential"/>
</dbReference>
<dbReference type="RefSeq" id="XP_035821632.1">
    <property type="nucleotide sequence ID" value="XM_035965739.1"/>
</dbReference>
<dbReference type="GO" id="GO:0005634">
    <property type="term" value="C:nucleus"/>
    <property type="evidence" value="ECO:0007669"/>
    <property type="project" value="UniProtKB-SubCell"/>
</dbReference>
<feature type="domain" description="TF-B3" evidence="7">
    <location>
        <begin position="155"/>
        <end position="246"/>
    </location>
</feature>
<dbReference type="GO" id="GO:0003677">
    <property type="term" value="F:DNA binding"/>
    <property type="evidence" value="ECO:0007669"/>
    <property type="project" value="UniProtKB-KW"/>
</dbReference>
<evidence type="ECO:0000313" key="9">
    <source>
        <dbReference type="EMBL" id="ONM40958.1"/>
    </source>
</evidence>
<dbReference type="EMBL" id="CM007649">
    <property type="protein sequence ID" value="ONM40958.1"/>
    <property type="molecule type" value="Genomic_DNA"/>
</dbReference>
<evidence type="ECO:0000259" key="7">
    <source>
        <dbReference type="PROSITE" id="PS50863"/>
    </source>
</evidence>
<feature type="region of interest" description="Disordered" evidence="6">
    <location>
        <begin position="37"/>
        <end position="74"/>
    </location>
</feature>
<dbReference type="InterPro" id="IPR003340">
    <property type="entry name" value="B3_DNA-bd"/>
</dbReference>
<reference evidence="10" key="3">
    <citation type="submission" date="2019-07" db="EMBL/GenBank/DDBJ databases">
        <authorList>
            <person name="Seetharam A."/>
            <person name="Woodhouse M."/>
            <person name="Cannon E."/>
        </authorList>
    </citation>
    <scope>NUCLEOTIDE SEQUENCE [LARGE SCALE GENOMIC DNA]</scope>
    <source>
        <strain evidence="10">cv. B73</strain>
    </source>
</reference>
<keyword evidence="3" id="KW-0238">DNA-binding</keyword>
<dbReference type="PANTHER" id="PTHR31391:SF65">
    <property type="entry name" value="B3 DOMAIN-CONTAINING PROTEIN"/>
    <property type="match status" value="1"/>
</dbReference>
<organism evidence="8">
    <name type="scientific">Zea mays</name>
    <name type="common">Maize</name>
    <dbReference type="NCBI Taxonomy" id="4577"/>
    <lineage>
        <taxon>Eukaryota</taxon>
        <taxon>Viridiplantae</taxon>
        <taxon>Streptophyta</taxon>
        <taxon>Embryophyta</taxon>
        <taxon>Tracheophyta</taxon>
        <taxon>Spermatophyta</taxon>
        <taxon>Magnoliopsida</taxon>
        <taxon>Liliopsida</taxon>
        <taxon>Poales</taxon>
        <taxon>Poaceae</taxon>
        <taxon>PACMAD clade</taxon>
        <taxon>Panicoideae</taxon>
        <taxon>Andropogonodae</taxon>
        <taxon>Andropogoneae</taxon>
        <taxon>Tripsacinae</taxon>
        <taxon>Zea</taxon>
    </lineage>
</organism>
<name>B4FXE4_MAIZE</name>
<keyword evidence="2" id="KW-0805">Transcription regulation</keyword>
<dbReference type="IntAct" id="B4FXE4">
    <property type="interactions" value="4"/>
</dbReference>
<accession>B4FXE4</accession>
<comment type="subcellular location">
    <subcellularLocation>
        <location evidence="1">Nucleus</location>
    </subcellularLocation>
</comment>
<keyword evidence="11" id="KW-1185">Reference proteome</keyword>
<evidence type="ECO:0000256" key="5">
    <source>
        <dbReference type="ARBA" id="ARBA00023242"/>
    </source>
</evidence>
<dbReference type="RefSeq" id="XP_008672457.1">
    <property type="nucleotide sequence ID" value="XM_008674235.1"/>
</dbReference>
<dbReference type="SUPFAM" id="SSF101936">
    <property type="entry name" value="DNA-binding pseudobarrel domain"/>
    <property type="match status" value="1"/>
</dbReference>
<evidence type="ECO:0000256" key="4">
    <source>
        <dbReference type="ARBA" id="ARBA00023163"/>
    </source>
</evidence>
<evidence type="ECO:0000256" key="1">
    <source>
        <dbReference type="ARBA" id="ARBA00004123"/>
    </source>
</evidence>
<dbReference type="EMBL" id="CM007649">
    <property type="protein sequence ID" value="ONM40962.1"/>
    <property type="molecule type" value="Genomic_DNA"/>
</dbReference>
<dbReference type="SMART" id="SM01019">
    <property type="entry name" value="B3"/>
    <property type="match status" value="1"/>
</dbReference>
<dbReference type="SMR" id="B4FXE4"/>
<feature type="compositionally biased region" description="Low complexity" evidence="6">
    <location>
        <begin position="37"/>
        <end position="46"/>
    </location>
</feature>
<sequence length="253" mass="28847">MAEAVAVAYEEQRRRQIEMNKRKLEELQLHHLSAAVREAAAAAKPSSAKKRKAPVPRDAATEPPRRSDRLANLPEKPMYREVRVNLPFPEGSKSNARVPLDAANSVVVEPLRWSDRLANLPKKPMYHEDSDEERSYAISKAEELVQELGSSFPIFTQPMTLSHVSGGFWLGLPKHFCREHLPKSDETITLVDEEDDESDTFYLAMQAGLSTGWKEFAIQHKLLDGDCLVFQLIERTKFKVYIIRATLYFESDH</sequence>
<evidence type="ECO:0007829" key="12">
    <source>
        <dbReference type="PeptideAtlas" id="B4FXE4"/>
    </source>
</evidence>
<keyword evidence="4" id="KW-0804">Transcription</keyword>
<dbReference type="Gramene" id="Zm00001eb161000_T004">
    <property type="protein sequence ID" value="Zm00001eb161000_P004"/>
    <property type="gene ID" value="Zm00001eb161000"/>
</dbReference>
<dbReference type="PANTHER" id="PTHR31391">
    <property type="entry name" value="B3 DOMAIN-CONTAINING PROTEIN OS11G0197600-RELATED"/>
    <property type="match status" value="1"/>
</dbReference>
<evidence type="ECO:0000313" key="10">
    <source>
        <dbReference type="EnsemblPlants" id="Zm00001eb161000_P002"/>
    </source>
</evidence>
<dbReference type="RefSeq" id="NP_001141649.1">
    <property type="nucleotide sequence ID" value="NM_001148177.1"/>
</dbReference>
<dbReference type="EnsemblPlants" id="Zm00001eb161000_T002">
    <property type="protein sequence ID" value="Zm00001eb161000_P002"/>
    <property type="gene ID" value="Zm00001eb161000"/>
</dbReference>
<reference evidence="10" key="4">
    <citation type="submission" date="2021-05" db="UniProtKB">
        <authorList>
            <consortium name="EnsemblPlants"/>
        </authorList>
    </citation>
    <scope>IDENTIFICATION</scope>
    <source>
        <strain evidence="10">cv. B73</strain>
    </source>
</reference>
<dbReference type="Proteomes" id="UP000007305">
    <property type="component" value="Chromosome 3"/>
</dbReference>
<evidence type="ECO:0000256" key="2">
    <source>
        <dbReference type="ARBA" id="ARBA00023015"/>
    </source>
</evidence>
<reference evidence="8" key="1">
    <citation type="journal article" date="2009" name="PLoS Genet.">
        <title>Sequencing, mapping, and analysis of 27,455 maize full-length cDNAs.</title>
        <authorList>
            <person name="Soderlund C."/>
            <person name="Descour A."/>
            <person name="Kudrna D."/>
            <person name="Bomhoff M."/>
            <person name="Boyd L."/>
            <person name="Currie J."/>
            <person name="Angelova A."/>
            <person name="Collura K."/>
            <person name="Wissotski M."/>
            <person name="Ashley E."/>
            <person name="Morrow D."/>
            <person name="Fernandes J."/>
            <person name="Walbot V."/>
            <person name="Yu Y."/>
        </authorList>
    </citation>
    <scope>NUCLEOTIDE SEQUENCE</scope>
    <source>
        <strain evidence="8">B73</strain>
    </source>
</reference>
<evidence type="ECO:0000313" key="8">
    <source>
        <dbReference type="EMBL" id="ACF86787.1"/>
    </source>
</evidence>
<dbReference type="EnsemblPlants" id="Zm00001eb161000_T004">
    <property type="protein sequence ID" value="Zm00001eb161000_P004"/>
    <property type="gene ID" value="Zm00001eb161000"/>
</dbReference>
<dbReference type="EMBL" id="BT041782">
    <property type="protein sequence ID" value="ACF86787.1"/>
    <property type="molecule type" value="mRNA"/>
</dbReference>
<dbReference type="OrthoDB" id="1909330at2759"/>
<feature type="compositionally biased region" description="Basic and acidic residues" evidence="6">
    <location>
        <begin position="59"/>
        <end position="69"/>
    </location>
</feature>
<dbReference type="PaxDb" id="4577-GRMZM2G111123_P01"/>
<evidence type="ECO:0000313" key="11">
    <source>
        <dbReference type="Proteomes" id="UP000007305"/>
    </source>
</evidence>
<dbReference type="Gramene" id="Zm00001eb161000_T002">
    <property type="protein sequence ID" value="Zm00001eb161000_P002"/>
    <property type="gene ID" value="Zm00001eb161000"/>
</dbReference>
<dbReference type="Gene3D" id="2.40.330.10">
    <property type="entry name" value="DNA-binding pseudobarrel domain"/>
    <property type="match status" value="1"/>
</dbReference>
<gene>
    <name evidence="10" type="primary">LOC100273773</name>
    <name evidence="9" type="ORF">ZEAMMB73_Zm00001d044355</name>
</gene>
<dbReference type="AlphaFoldDB" id="B4FXE4"/>
<dbReference type="RefSeq" id="XP_008672458.1">
    <property type="nucleotide sequence ID" value="XM_008674236.1"/>
</dbReference>
<keyword evidence="5" id="KW-0539">Nucleus</keyword>
<evidence type="ECO:0000256" key="6">
    <source>
        <dbReference type="SAM" id="MobiDB-lite"/>
    </source>
</evidence>
<proteinExistence type="evidence at protein level"/>
<dbReference type="EnsemblPlants" id="Zm00001eb161000_T006">
    <property type="protein sequence ID" value="Zm00001eb161000_P006"/>
    <property type="gene ID" value="Zm00001eb161000"/>
</dbReference>
<dbReference type="InterPro" id="IPR015300">
    <property type="entry name" value="DNA-bd_pseudobarrel_sf"/>
</dbReference>
<protein>
    <submittedName>
        <fullName evidence="9">B3 domain-containing protein</fullName>
    </submittedName>
</protein>
<keyword evidence="12" id="KW-1267">Proteomics identification</keyword>
<dbReference type="Pfam" id="PF02362">
    <property type="entry name" value="B3"/>
    <property type="match status" value="1"/>
</dbReference>
<dbReference type="PROSITE" id="PS50863">
    <property type="entry name" value="B3"/>
    <property type="match status" value="1"/>
</dbReference>
<dbReference type="HOGENOM" id="CLU_058918_1_0_1"/>